<comment type="caution">
    <text evidence="1">The sequence shown here is derived from an EMBL/GenBank/DDBJ whole genome shotgun (WGS) entry which is preliminary data.</text>
</comment>
<protein>
    <submittedName>
        <fullName evidence="1">Uncharacterized protein</fullName>
    </submittedName>
</protein>
<reference evidence="1" key="1">
    <citation type="submission" date="2022-07" db="EMBL/GenBank/DDBJ databases">
        <title>Genome Sequence of Physisporinus lineatus.</title>
        <authorList>
            <person name="Buettner E."/>
        </authorList>
    </citation>
    <scope>NUCLEOTIDE SEQUENCE</scope>
    <source>
        <strain evidence="1">VT162</strain>
    </source>
</reference>
<proteinExistence type="predicted"/>
<evidence type="ECO:0000313" key="2">
    <source>
        <dbReference type="Proteomes" id="UP001212997"/>
    </source>
</evidence>
<dbReference type="EMBL" id="JANAWD010000986">
    <property type="protein sequence ID" value="KAJ3474766.1"/>
    <property type="molecule type" value="Genomic_DNA"/>
</dbReference>
<evidence type="ECO:0000313" key="1">
    <source>
        <dbReference type="EMBL" id="KAJ3474766.1"/>
    </source>
</evidence>
<keyword evidence="2" id="KW-1185">Reference proteome</keyword>
<dbReference type="AlphaFoldDB" id="A0AAD5UQ73"/>
<name>A0AAD5UQ73_9APHY</name>
<organism evidence="1 2">
    <name type="scientific">Meripilus lineatus</name>
    <dbReference type="NCBI Taxonomy" id="2056292"/>
    <lineage>
        <taxon>Eukaryota</taxon>
        <taxon>Fungi</taxon>
        <taxon>Dikarya</taxon>
        <taxon>Basidiomycota</taxon>
        <taxon>Agaricomycotina</taxon>
        <taxon>Agaricomycetes</taxon>
        <taxon>Polyporales</taxon>
        <taxon>Meripilaceae</taxon>
        <taxon>Meripilus</taxon>
    </lineage>
</organism>
<accession>A0AAD5UQ73</accession>
<dbReference type="Proteomes" id="UP001212997">
    <property type="component" value="Unassembled WGS sequence"/>
</dbReference>
<gene>
    <name evidence="1" type="ORF">NLI96_g12266</name>
</gene>
<sequence length="93" mass="10413">MPSLQAPSGIAEVLPTHGHDDHIRIHFSSAFNEPVARGFHSERIIGRPRVVIHQYDNSTHIFILPSDISFSSSHLRRSLSMPAELEKLVYSGI</sequence>